<keyword evidence="4" id="KW-0804">Transcription</keyword>
<dbReference type="PANTHER" id="PTHR35807:SF1">
    <property type="entry name" value="TRANSCRIPTIONAL REGULATOR REDD"/>
    <property type="match status" value="1"/>
</dbReference>
<accession>A0A1H0G703</accession>
<dbReference type="InterPro" id="IPR027417">
    <property type="entry name" value="P-loop_NTPase"/>
</dbReference>
<evidence type="ECO:0000256" key="2">
    <source>
        <dbReference type="ARBA" id="ARBA00023015"/>
    </source>
</evidence>
<evidence type="ECO:0000256" key="5">
    <source>
        <dbReference type="PROSITE-ProRule" id="PRU01091"/>
    </source>
</evidence>
<dbReference type="Gene3D" id="1.10.10.10">
    <property type="entry name" value="Winged helix-like DNA-binding domain superfamily/Winged helix DNA-binding domain"/>
    <property type="match status" value="1"/>
</dbReference>
<dbReference type="Gene3D" id="3.40.50.300">
    <property type="entry name" value="P-loop containing nucleotide triphosphate hydrolases"/>
    <property type="match status" value="1"/>
</dbReference>
<dbReference type="SMART" id="SM01043">
    <property type="entry name" value="BTAD"/>
    <property type="match status" value="1"/>
</dbReference>
<dbReference type="InterPro" id="IPR005158">
    <property type="entry name" value="BTAD"/>
</dbReference>
<proteinExistence type="inferred from homology"/>
<dbReference type="RefSeq" id="WP_133794807.1">
    <property type="nucleotide sequence ID" value="NZ_FNDV01000003.1"/>
</dbReference>
<keyword evidence="3 5" id="KW-0238">DNA-binding</keyword>
<dbReference type="PRINTS" id="PR00364">
    <property type="entry name" value="DISEASERSIST"/>
</dbReference>
<evidence type="ECO:0000259" key="6">
    <source>
        <dbReference type="PROSITE" id="PS51755"/>
    </source>
</evidence>
<dbReference type="GO" id="GO:0003677">
    <property type="term" value="F:DNA binding"/>
    <property type="evidence" value="ECO:0007669"/>
    <property type="project" value="UniProtKB-UniRule"/>
</dbReference>
<evidence type="ECO:0000256" key="1">
    <source>
        <dbReference type="ARBA" id="ARBA00005820"/>
    </source>
</evidence>
<dbReference type="InterPro" id="IPR019734">
    <property type="entry name" value="TPR_rpt"/>
</dbReference>
<dbReference type="SMART" id="SM00028">
    <property type="entry name" value="TPR"/>
    <property type="match status" value="4"/>
</dbReference>
<dbReference type="SUPFAM" id="SSF46894">
    <property type="entry name" value="C-terminal effector domain of the bipartite response regulators"/>
    <property type="match status" value="1"/>
</dbReference>
<dbReference type="CDD" id="cd15831">
    <property type="entry name" value="BTAD"/>
    <property type="match status" value="1"/>
</dbReference>
<dbReference type="Pfam" id="PF00931">
    <property type="entry name" value="NB-ARC"/>
    <property type="match status" value="1"/>
</dbReference>
<dbReference type="InterPro" id="IPR011990">
    <property type="entry name" value="TPR-like_helical_dom_sf"/>
</dbReference>
<evidence type="ECO:0000313" key="7">
    <source>
        <dbReference type="EMBL" id="SDO02677.1"/>
    </source>
</evidence>
<evidence type="ECO:0000256" key="3">
    <source>
        <dbReference type="ARBA" id="ARBA00023125"/>
    </source>
</evidence>
<dbReference type="Gene3D" id="1.25.40.10">
    <property type="entry name" value="Tetratricopeptide repeat domain"/>
    <property type="match status" value="3"/>
</dbReference>
<comment type="similarity">
    <text evidence="1">Belongs to the AfsR/DnrI/RedD regulatory family.</text>
</comment>
<dbReference type="PROSITE" id="PS51755">
    <property type="entry name" value="OMPR_PHOB"/>
    <property type="match status" value="1"/>
</dbReference>
<dbReference type="Proteomes" id="UP000199651">
    <property type="component" value="Unassembled WGS sequence"/>
</dbReference>
<dbReference type="OrthoDB" id="581105at2"/>
<dbReference type="InterPro" id="IPR002182">
    <property type="entry name" value="NB-ARC"/>
</dbReference>
<gene>
    <name evidence="7" type="ORF">SAMN05192558_101689</name>
</gene>
<dbReference type="SUPFAM" id="SSF48452">
    <property type="entry name" value="TPR-like"/>
    <property type="match status" value="3"/>
</dbReference>
<dbReference type="Pfam" id="PF03704">
    <property type="entry name" value="BTAD"/>
    <property type="match status" value="1"/>
</dbReference>
<dbReference type="Pfam" id="PF00486">
    <property type="entry name" value="Trans_reg_C"/>
    <property type="match status" value="1"/>
</dbReference>
<dbReference type="STRING" id="504798.SAMN05421871_103182"/>
<dbReference type="Pfam" id="PF13424">
    <property type="entry name" value="TPR_12"/>
    <property type="match status" value="1"/>
</dbReference>
<keyword evidence="2" id="KW-0805">Transcription regulation</keyword>
<feature type="DNA-binding region" description="OmpR/PhoB-type" evidence="5">
    <location>
        <begin position="1"/>
        <end position="91"/>
    </location>
</feature>
<reference evidence="8" key="1">
    <citation type="submission" date="2016-10" db="EMBL/GenBank/DDBJ databases">
        <authorList>
            <person name="Varghese N."/>
            <person name="Submissions S."/>
        </authorList>
    </citation>
    <scope>NUCLEOTIDE SEQUENCE [LARGE SCALE GENOMIC DNA]</scope>
    <source>
        <strain evidence="8">IBRC-M 10655</strain>
    </source>
</reference>
<dbReference type="GO" id="GO:0006355">
    <property type="term" value="P:regulation of DNA-templated transcription"/>
    <property type="evidence" value="ECO:0007669"/>
    <property type="project" value="InterPro"/>
</dbReference>
<name>A0A1H0G703_9PSEU</name>
<dbReference type="AlphaFoldDB" id="A0A1H0G703"/>
<keyword evidence="8" id="KW-1185">Reference proteome</keyword>
<dbReference type="EMBL" id="FNJB01000001">
    <property type="protein sequence ID" value="SDO02677.1"/>
    <property type="molecule type" value="Genomic_DNA"/>
</dbReference>
<sequence length="951" mass="102225">MEFRLLGPFEVRVGERKVLIPRRRERALLAVLALEPGKAVSADRLTDLLWEADPPAASAAALRTHVSRLRTALPAELAVIERQGAGYALLVDPERVDAHRFRTLLAAGADADDATTRADLLHAALRLWRGPALGDLGPELGERLCRGLRESRLDALDLRVEADLALGRHRAVIPELHALITEAPERERFTAHLMLALHRDGRRTEALAAYADRRQVLADEFGLDPGPELRARHEQVLRDDPALALVLPQEPKGPNTLPYGVADFTGRDAEIAELLDRVAAGNAAISAIDGMAGVGKTALALHVAHQVTAEFPDGQLFLDLHAHSGNQGPVEPGAALERLLHTVGVPADAVPARLEERAALWRSRLAGRRMVIVLDNAASADHVRPMLPGAPGCLVLVTSRRRLTGLAGAAPLSLEPLPADEAAALVRRMVGRAEAEPAPVAELVGLCGHLPLAIRVASARLLHRPSWTVGHLVDRLRGERDRLAELAAEDRGVAAAFALSHHQLDTDQRRMFRLLGTHVGADIDVYAAAALVDLPVEKAELLLESLLDVHLLTQRTHGRYAWHDLLREYAAWVAHAEETPECLDHAAGRLLDFYLFTSELANQVLMPSREPGPSPLTTTPADHPDFEGHPAATKWFNAERANLVAAVLAAPALGRAAYAWAITRNMAMYLISGGHLDAHLATHTVAIDQARLAGDTGAEAIALLNLATGCWMSDRYRLAIDPLTRALELTRAAGDRFRETVALNRLSVLHHSLGDSAKAMDLAREALAIAQESGNPREEIFAEWTLSGLHCEQGNPAEALAGGERVQQIAGRVGESMWEIAGRIRRANATAHLGGDPWPIFTEAVEIGRRIGDPMHVAEALVAQAECHLLRTDPHAALAAATEAIDLISQGSRPSVTSAAHGALASAHLALGNLATAREHAELALAAAAGVGHVRLREKAESTLVALENHP</sequence>
<evidence type="ECO:0000256" key="4">
    <source>
        <dbReference type="ARBA" id="ARBA00023163"/>
    </source>
</evidence>
<dbReference type="GO" id="GO:0043531">
    <property type="term" value="F:ADP binding"/>
    <property type="evidence" value="ECO:0007669"/>
    <property type="project" value="InterPro"/>
</dbReference>
<dbReference type="InterPro" id="IPR036388">
    <property type="entry name" value="WH-like_DNA-bd_sf"/>
</dbReference>
<dbReference type="InterPro" id="IPR016032">
    <property type="entry name" value="Sig_transdc_resp-reg_C-effctor"/>
</dbReference>
<organism evidence="7 8">
    <name type="scientific">Actinokineospora alba</name>
    <dbReference type="NCBI Taxonomy" id="504798"/>
    <lineage>
        <taxon>Bacteria</taxon>
        <taxon>Bacillati</taxon>
        <taxon>Actinomycetota</taxon>
        <taxon>Actinomycetes</taxon>
        <taxon>Pseudonocardiales</taxon>
        <taxon>Pseudonocardiaceae</taxon>
        <taxon>Actinokineospora</taxon>
    </lineage>
</organism>
<dbReference type="InterPro" id="IPR051677">
    <property type="entry name" value="AfsR-DnrI-RedD_regulator"/>
</dbReference>
<dbReference type="InterPro" id="IPR001867">
    <property type="entry name" value="OmpR/PhoB-type_DNA-bd"/>
</dbReference>
<dbReference type="SUPFAM" id="SSF52540">
    <property type="entry name" value="P-loop containing nucleoside triphosphate hydrolases"/>
    <property type="match status" value="1"/>
</dbReference>
<protein>
    <submittedName>
        <fullName evidence="7">DNA-binding transcriptional activator of the SARP family</fullName>
    </submittedName>
</protein>
<evidence type="ECO:0000313" key="8">
    <source>
        <dbReference type="Proteomes" id="UP000199651"/>
    </source>
</evidence>
<dbReference type="PANTHER" id="PTHR35807">
    <property type="entry name" value="TRANSCRIPTIONAL REGULATOR REDD-RELATED"/>
    <property type="match status" value="1"/>
</dbReference>
<dbReference type="GO" id="GO:0000160">
    <property type="term" value="P:phosphorelay signal transduction system"/>
    <property type="evidence" value="ECO:0007669"/>
    <property type="project" value="InterPro"/>
</dbReference>
<feature type="domain" description="OmpR/PhoB-type" evidence="6">
    <location>
        <begin position="1"/>
        <end position="91"/>
    </location>
</feature>
<dbReference type="SMART" id="SM00862">
    <property type="entry name" value="Trans_reg_C"/>
    <property type="match status" value="1"/>
</dbReference>